<accession>A0A5R9L8K7</accession>
<proteinExistence type="predicted"/>
<dbReference type="EMBL" id="VCHQ01000038">
    <property type="protein sequence ID" value="TLV05267.1"/>
    <property type="molecule type" value="Genomic_DNA"/>
</dbReference>
<evidence type="ECO:0000256" key="1">
    <source>
        <dbReference type="SAM" id="Coils"/>
    </source>
</evidence>
<feature type="region of interest" description="Disordered" evidence="2">
    <location>
        <begin position="318"/>
        <end position="343"/>
    </location>
</feature>
<feature type="domain" description="DUF4236" evidence="3">
    <location>
        <begin position="3"/>
        <end position="56"/>
    </location>
</feature>
<reference evidence="4 5" key="1">
    <citation type="submission" date="2019-05" db="EMBL/GenBank/DDBJ databases">
        <title>Genome sequence of Klebsiella sp strain TOUT106.</title>
        <authorList>
            <person name="Rahi P."/>
            <person name="Chaudhari D."/>
        </authorList>
    </citation>
    <scope>NUCLEOTIDE SEQUENCE [LARGE SCALE GENOMIC DNA]</scope>
    <source>
        <strain evidence="4 5">TOUT106</strain>
    </source>
</reference>
<dbReference type="RefSeq" id="WP_138363109.1">
    <property type="nucleotide sequence ID" value="NZ_VCHQ01000038.1"/>
</dbReference>
<comment type="caution">
    <text evidence="4">The sequence shown here is derived from an EMBL/GenBank/DDBJ whole genome shotgun (WGS) entry which is preliminary data.</text>
</comment>
<keyword evidence="1" id="KW-0175">Coiled coil</keyword>
<keyword evidence="5" id="KW-1185">Reference proteome</keyword>
<name>A0A5R9L8K7_9ENTR</name>
<feature type="coiled-coil region" evidence="1">
    <location>
        <begin position="123"/>
        <end position="158"/>
    </location>
</feature>
<dbReference type="Pfam" id="PF14020">
    <property type="entry name" value="DUF4236"/>
    <property type="match status" value="1"/>
</dbReference>
<feature type="compositionally biased region" description="Basic and acidic residues" evidence="2">
    <location>
        <begin position="318"/>
        <end position="330"/>
    </location>
</feature>
<evidence type="ECO:0000259" key="3">
    <source>
        <dbReference type="Pfam" id="PF14020"/>
    </source>
</evidence>
<gene>
    <name evidence="4" type="ORF">FE839_23300</name>
</gene>
<evidence type="ECO:0000313" key="5">
    <source>
        <dbReference type="Proteomes" id="UP000307430"/>
    </source>
</evidence>
<protein>
    <submittedName>
        <fullName evidence="4">DUF4236 domain-containing protein</fullName>
    </submittedName>
</protein>
<evidence type="ECO:0000313" key="4">
    <source>
        <dbReference type="EMBL" id="TLV05267.1"/>
    </source>
</evidence>
<organism evidence="4 5">
    <name type="scientific">Klebsiella indica</name>
    <dbReference type="NCBI Taxonomy" id="2582917"/>
    <lineage>
        <taxon>Bacteria</taxon>
        <taxon>Pseudomonadati</taxon>
        <taxon>Pseudomonadota</taxon>
        <taxon>Gammaproteobacteria</taxon>
        <taxon>Enterobacterales</taxon>
        <taxon>Enterobacteriaceae</taxon>
        <taxon>Klebsiella/Raoultella group</taxon>
        <taxon>Klebsiella</taxon>
    </lineage>
</organism>
<dbReference type="Proteomes" id="UP000307430">
    <property type="component" value="Unassembled WGS sequence"/>
</dbReference>
<dbReference type="AlphaFoldDB" id="A0A5R9L8K7"/>
<evidence type="ECO:0000256" key="2">
    <source>
        <dbReference type="SAM" id="MobiDB-lite"/>
    </source>
</evidence>
<dbReference type="InterPro" id="IPR025330">
    <property type="entry name" value="DUF4236"/>
</dbReference>
<sequence length="401" mass="44522">MSLRFRQTFTLFPGVKLNIGKRGISASIGVPGATVNVGKKGLRATVGLPGTGLSYTTPTLPYDDGHSVTNPLIPSSTEPDFGLTESFPSNTPSNAKIYMPMAGMNEISSASVEVLTSSSLLPLRDLIAKAREQRAEIKSDLQEALAEESKQKNELVRRKSSLFRWFYKRRIAELETELPVTQAEISRLVSWEDSTKIAITFESSDASQRAYAAMVRAFDMLKSSVKKWDITADKATDQFAERTLATRSVNRHPVTFDFSSTDLIQFTGRAMRFENVNGDDILLYPGVAVIPRADGAFALIDLRELQISSEYRRFHEEEGVPSDSRIDGHTWAKTNKNGSPDRRFKDNYQIPICIYGNITFHSQTGVTEEYMVSNADAAQAFAEAVKRYQTSLAESEALMKA</sequence>